<organism evidence="1 2">
    <name type="scientific">Mitsuokella multacida DSM 20544</name>
    <dbReference type="NCBI Taxonomy" id="500635"/>
    <lineage>
        <taxon>Bacteria</taxon>
        <taxon>Bacillati</taxon>
        <taxon>Bacillota</taxon>
        <taxon>Negativicutes</taxon>
        <taxon>Selenomonadales</taxon>
        <taxon>Selenomonadaceae</taxon>
        <taxon>Mitsuokella</taxon>
    </lineage>
</organism>
<dbReference type="Proteomes" id="UP000003671">
    <property type="component" value="Unassembled WGS sequence"/>
</dbReference>
<dbReference type="EMBL" id="ABWK02000017">
    <property type="protein sequence ID" value="EEX68741.1"/>
    <property type="molecule type" value="Genomic_DNA"/>
</dbReference>
<evidence type="ECO:0000313" key="2">
    <source>
        <dbReference type="Proteomes" id="UP000003671"/>
    </source>
</evidence>
<keyword evidence="2" id="KW-1185">Reference proteome</keyword>
<dbReference type="AlphaFoldDB" id="C9KN02"/>
<reference evidence="1" key="1">
    <citation type="submission" date="2009-09" db="EMBL/GenBank/DDBJ databases">
        <authorList>
            <person name="Weinstock G."/>
            <person name="Sodergren E."/>
            <person name="Clifton S."/>
            <person name="Fulton L."/>
            <person name="Fulton B."/>
            <person name="Courtney L."/>
            <person name="Fronick C."/>
            <person name="Harrison M."/>
            <person name="Strong C."/>
            <person name="Farmer C."/>
            <person name="Delahaunty K."/>
            <person name="Markovic C."/>
            <person name="Hall O."/>
            <person name="Minx P."/>
            <person name="Tomlinson C."/>
            <person name="Mitreva M."/>
            <person name="Nelson J."/>
            <person name="Hou S."/>
            <person name="Wollam A."/>
            <person name="Pepin K.H."/>
            <person name="Johnson M."/>
            <person name="Bhonagiri V."/>
            <person name="Nash W.E."/>
            <person name="Warren W."/>
            <person name="Chinwalla A."/>
            <person name="Mardis E.R."/>
            <person name="Wilson R.K."/>
        </authorList>
    </citation>
    <scope>NUCLEOTIDE SEQUENCE [LARGE SCALE GENOMIC DNA]</scope>
    <source>
        <strain evidence="1">DSM 20544</strain>
    </source>
</reference>
<sequence>MRFAWNCVKCLFYLIKDIFFIDVDMTSQYNGTRWIRRIA</sequence>
<name>C9KN02_9FIRM</name>
<gene>
    <name evidence="1" type="ORF">MITSMUL_04813</name>
</gene>
<dbReference type="STRING" id="500635.MITSMUL_04813"/>
<accession>C9KN02</accession>
<proteinExistence type="predicted"/>
<evidence type="ECO:0000313" key="1">
    <source>
        <dbReference type="EMBL" id="EEX68741.1"/>
    </source>
</evidence>
<comment type="caution">
    <text evidence="1">The sequence shown here is derived from an EMBL/GenBank/DDBJ whole genome shotgun (WGS) entry which is preliminary data.</text>
</comment>
<dbReference type="HOGENOM" id="CLU_3312830_0_0_9"/>
<protein>
    <submittedName>
        <fullName evidence="1">Uncharacterized protein</fullName>
    </submittedName>
</protein>